<comment type="caution">
    <text evidence="2">The sequence shown here is derived from an EMBL/GenBank/DDBJ whole genome shotgun (WGS) entry which is preliminary data.</text>
</comment>
<gene>
    <name evidence="2" type="ORF">HG543_35115</name>
</gene>
<evidence type="ECO:0000256" key="1">
    <source>
        <dbReference type="SAM" id="SignalP"/>
    </source>
</evidence>
<keyword evidence="1" id="KW-0732">Signal</keyword>
<evidence type="ECO:0000313" key="2">
    <source>
        <dbReference type="EMBL" id="NMO20057.1"/>
    </source>
</evidence>
<organism evidence="2 3">
    <name type="scientific">Pyxidicoccus fallax</name>
    <dbReference type="NCBI Taxonomy" id="394095"/>
    <lineage>
        <taxon>Bacteria</taxon>
        <taxon>Pseudomonadati</taxon>
        <taxon>Myxococcota</taxon>
        <taxon>Myxococcia</taxon>
        <taxon>Myxococcales</taxon>
        <taxon>Cystobacterineae</taxon>
        <taxon>Myxococcaceae</taxon>
        <taxon>Pyxidicoccus</taxon>
    </lineage>
</organism>
<protein>
    <submittedName>
        <fullName evidence="2">DUF2381 family protein</fullName>
    </submittedName>
</protein>
<sequence>MWSALPRRFALLTALIASAALAADREQNDVRILLLSEHPDNATHRVYVVGQVITSLRFEKPVDPSKTRLLGWEGRFEPLGVVGRKVILEPIRDLASDEGVPLLVTLADGTEVPFLLRPAGEGQRPDQQVNVFRDSESYGAMASVLDRMKKEVGLLREENERLRKEETSEDHALASLLVAGAVAQTPFTAEETVSSKDPDAEIVAVLFRGKGKAAVVFNVKNLHAERPWSVRRVHLTVPSTGRVRTAVFRSTAPEFTPGTSGVVAIVTDGSEFTEEGRLTNLFLEVYRHDGLRTAFMTLEHQLIGQ</sequence>
<dbReference type="AlphaFoldDB" id="A0A848LQ90"/>
<dbReference type="Proteomes" id="UP000518300">
    <property type="component" value="Unassembled WGS sequence"/>
</dbReference>
<feature type="chain" id="PRO_5032579399" evidence="1">
    <location>
        <begin position="23"/>
        <end position="305"/>
    </location>
</feature>
<proteinExistence type="predicted"/>
<reference evidence="2 3" key="1">
    <citation type="submission" date="2020-04" db="EMBL/GenBank/DDBJ databases">
        <title>Draft genome of Pyxidicoccus fallax type strain.</title>
        <authorList>
            <person name="Whitworth D.E."/>
        </authorList>
    </citation>
    <scope>NUCLEOTIDE SEQUENCE [LARGE SCALE GENOMIC DNA]</scope>
    <source>
        <strain evidence="2 3">DSM 14698</strain>
    </source>
</reference>
<evidence type="ECO:0000313" key="3">
    <source>
        <dbReference type="Proteomes" id="UP000518300"/>
    </source>
</evidence>
<keyword evidence="3" id="KW-1185">Reference proteome</keyword>
<accession>A0A848LQ90</accession>
<name>A0A848LQ90_9BACT</name>
<dbReference type="InterPro" id="IPR011754">
    <property type="entry name" value="Mxa_paralog_2268"/>
</dbReference>
<feature type="signal peptide" evidence="1">
    <location>
        <begin position="1"/>
        <end position="22"/>
    </location>
</feature>
<dbReference type="NCBIfam" id="TIGR02268">
    <property type="entry name" value="Myxococcus xanthus paralogous family TIGR02268"/>
    <property type="match status" value="1"/>
</dbReference>
<dbReference type="Pfam" id="PF09544">
    <property type="entry name" value="DUF2381"/>
    <property type="match status" value="1"/>
</dbReference>
<dbReference type="EMBL" id="JABBJJ010000221">
    <property type="protein sequence ID" value="NMO20057.1"/>
    <property type="molecule type" value="Genomic_DNA"/>
</dbReference>